<dbReference type="RefSeq" id="WP_133292985.1">
    <property type="nucleotide sequence ID" value="NZ_SMSJ01000147.1"/>
</dbReference>
<dbReference type="InterPro" id="IPR013216">
    <property type="entry name" value="Methyltransf_11"/>
</dbReference>
<accession>A0A4R5Q647</accession>
<feature type="domain" description="Methyltransferase type 11" evidence="1">
    <location>
        <begin position="47"/>
        <end position="140"/>
    </location>
</feature>
<comment type="caution">
    <text evidence="2">The sequence shown here is derived from an EMBL/GenBank/DDBJ whole genome shotgun (WGS) entry which is preliminary data.</text>
</comment>
<keyword evidence="2" id="KW-0808">Transferase</keyword>
<name>A0A4R5Q647_9PROT</name>
<dbReference type="AlphaFoldDB" id="A0A4R5Q647"/>
<keyword evidence="2" id="KW-0489">Methyltransferase</keyword>
<dbReference type="EMBL" id="SMSJ01000147">
    <property type="protein sequence ID" value="TDH58176.1"/>
    <property type="molecule type" value="Genomic_DNA"/>
</dbReference>
<dbReference type="Pfam" id="PF08241">
    <property type="entry name" value="Methyltransf_11"/>
    <property type="match status" value="1"/>
</dbReference>
<gene>
    <name evidence="2" type="ORF">E2C06_34010</name>
</gene>
<organism evidence="2 3">
    <name type="scientific">Dankookia rubra</name>
    <dbReference type="NCBI Taxonomy" id="1442381"/>
    <lineage>
        <taxon>Bacteria</taxon>
        <taxon>Pseudomonadati</taxon>
        <taxon>Pseudomonadota</taxon>
        <taxon>Alphaproteobacteria</taxon>
        <taxon>Acetobacterales</taxon>
        <taxon>Roseomonadaceae</taxon>
        <taxon>Dankookia</taxon>
    </lineage>
</organism>
<dbReference type="OrthoDB" id="9791837at2"/>
<evidence type="ECO:0000313" key="2">
    <source>
        <dbReference type="EMBL" id="TDH58176.1"/>
    </source>
</evidence>
<sequence length="244" mass="26857">MAQNIYDNPEFFAGYARLRRSVEGLDGAPEWPALRAMLPPLEGRRVVDLGCGFGWFCRWARQAGAASVLGLDLSRAMLARARAMTEDPGITYRRADLEALDLPVAGFDLAFSALVLHYIEDLPALLARIRDALAPGGHFVASLEHPILTAPGRAGWTTDAAGRRSWPLDGYQREGPRVTDWLAKGVVKQHRMLGTTLNALLGAGFRLTHVEEWAPTEAQVAERPELAPERERPMFLLLSAHLPS</sequence>
<dbReference type="Proteomes" id="UP000295096">
    <property type="component" value="Unassembled WGS sequence"/>
</dbReference>
<dbReference type="GO" id="GO:0032259">
    <property type="term" value="P:methylation"/>
    <property type="evidence" value="ECO:0007669"/>
    <property type="project" value="UniProtKB-KW"/>
</dbReference>
<proteinExistence type="predicted"/>
<keyword evidence="3" id="KW-1185">Reference proteome</keyword>
<dbReference type="InterPro" id="IPR029063">
    <property type="entry name" value="SAM-dependent_MTases_sf"/>
</dbReference>
<evidence type="ECO:0000313" key="3">
    <source>
        <dbReference type="Proteomes" id="UP000295096"/>
    </source>
</evidence>
<dbReference type="CDD" id="cd02440">
    <property type="entry name" value="AdoMet_MTases"/>
    <property type="match status" value="1"/>
</dbReference>
<evidence type="ECO:0000259" key="1">
    <source>
        <dbReference type="Pfam" id="PF08241"/>
    </source>
</evidence>
<dbReference type="PANTHER" id="PTHR43861:SF1">
    <property type="entry name" value="TRANS-ACONITATE 2-METHYLTRANSFERASE"/>
    <property type="match status" value="1"/>
</dbReference>
<reference evidence="2 3" key="1">
    <citation type="journal article" date="2016" name="J. Microbiol.">
        <title>Dankookia rubra gen. nov., sp. nov., an alphaproteobacterium isolated from sediment of a shallow stream.</title>
        <authorList>
            <person name="Kim W.H."/>
            <person name="Kim D.H."/>
            <person name="Kang K."/>
            <person name="Ahn T.Y."/>
        </authorList>
    </citation>
    <scope>NUCLEOTIDE SEQUENCE [LARGE SCALE GENOMIC DNA]</scope>
    <source>
        <strain evidence="2 3">JCM30602</strain>
    </source>
</reference>
<dbReference type="SUPFAM" id="SSF53335">
    <property type="entry name" value="S-adenosyl-L-methionine-dependent methyltransferases"/>
    <property type="match status" value="1"/>
</dbReference>
<protein>
    <submittedName>
        <fullName evidence="2">Class I SAM-dependent methyltransferase</fullName>
    </submittedName>
</protein>
<dbReference type="GO" id="GO:0008757">
    <property type="term" value="F:S-adenosylmethionine-dependent methyltransferase activity"/>
    <property type="evidence" value="ECO:0007669"/>
    <property type="project" value="InterPro"/>
</dbReference>
<dbReference type="Gene3D" id="3.40.50.150">
    <property type="entry name" value="Vaccinia Virus protein VP39"/>
    <property type="match status" value="1"/>
</dbReference>
<dbReference type="PANTHER" id="PTHR43861">
    <property type="entry name" value="TRANS-ACONITATE 2-METHYLTRANSFERASE-RELATED"/>
    <property type="match status" value="1"/>
</dbReference>